<organism evidence="2 3">
    <name type="scientific">Streptomyces atrovirens</name>
    <dbReference type="NCBI Taxonomy" id="285556"/>
    <lineage>
        <taxon>Bacteria</taxon>
        <taxon>Bacillati</taxon>
        <taxon>Actinomycetota</taxon>
        <taxon>Actinomycetes</taxon>
        <taxon>Kitasatosporales</taxon>
        <taxon>Streptomycetaceae</taxon>
        <taxon>Streptomyces</taxon>
    </lineage>
</organism>
<feature type="region of interest" description="Disordered" evidence="1">
    <location>
        <begin position="50"/>
        <end position="74"/>
    </location>
</feature>
<feature type="compositionally biased region" description="Gly residues" evidence="1">
    <location>
        <begin position="65"/>
        <end position="74"/>
    </location>
</feature>
<accession>A0ABW0E2X7</accession>
<reference evidence="3" key="1">
    <citation type="journal article" date="2019" name="Int. J. Syst. Evol. Microbiol.">
        <title>The Global Catalogue of Microorganisms (GCM) 10K type strain sequencing project: providing services to taxonomists for standard genome sequencing and annotation.</title>
        <authorList>
            <consortium name="The Broad Institute Genomics Platform"/>
            <consortium name="The Broad Institute Genome Sequencing Center for Infectious Disease"/>
            <person name="Wu L."/>
            <person name="Ma J."/>
        </authorList>
    </citation>
    <scope>NUCLEOTIDE SEQUENCE [LARGE SCALE GENOMIC DNA]</scope>
    <source>
        <strain evidence="3">CGMCC 4.7131</strain>
    </source>
</reference>
<evidence type="ECO:0000256" key="1">
    <source>
        <dbReference type="SAM" id="MobiDB-lite"/>
    </source>
</evidence>
<evidence type="ECO:0000313" key="3">
    <source>
        <dbReference type="Proteomes" id="UP001596035"/>
    </source>
</evidence>
<protein>
    <submittedName>
        <fullName evidence="2">Uncharacterized protein</fullName>
    </submittedName>
</protein>
<keyword evidence="3" id="KW-1185">Reference proteome</keyword>
<dbReference type="RefSeq" id="WP_344566993.1">
    <property type="nucleotide sequence ID" value="NZ_BAAATG010000052.1"/>
</dbReference>
<dbReference type="EMBL" id="JBHSKN010000038">
    <property type="protein sequence ID" value="MFC5245426.1"/>
    <property type="molecule type" value="Genomic_DNA"/>
</dbReference>
<dbReference type="Proteomes" id="UP001596035">
    <property type="component" value="Unassembled WGS sequence"/>
</dbReference>
<comment type="caution">
    <text evidence="2">The sequence shown here is derived from an EMBL/GenBank/DDBJ whole genome shotgun (WGS) entry which is preliminary data.</text>
</comment>
<proteinExistence type="predicted"/>
<evidence type="ECO:0000313" key="2">
    <source>
        <dbReference type="EMBL" id="MFC5245426.1"/>
    </source>
</evidence>
<gene>
    <name evidence="2" type="ORF">ACFPWV_36910</name>
</gene>
<sequence length="74" mass="7666">MIDIAADPAMIFHGKAVAQRSSRPSIKLEDVGSNPTGLAALVVEERRLASVRPGRAEGDAALGEPGTGDGPVEW</sequence>
<name>A0ABW0E2X7_9ACTN</name>